<comment type="caution">
    <text evidence="1">The sequence shown here is derived from an EMBL/GenBank/DDBJ whole genome shotgun (WGS) entry which is preliminary data.</text>
</comment>
<sequence length="468" mass="53240">MIKINKYSILFCAGILLTSCKKDFLEVAPKGSLIASKISEYENLFYNSQSIGFDAPTLVMGDEVATLNTYFLASPLRFQRLFRWEADIYEPEETASELQDPMRAIYIYNKVINEVMDSEGGTEEAKRSLQAEAKASRAYFNMMLINHYGKPYNAATATSDLGIPLVKIADVAQTSFTRASVQQVYDDMITDLKDAIPLMPVNVPMRLRMCKSAAELTLAKIYWFMGNYEEALKWIIEAKKHFPTSFETRIYDYNVTYAVPTWSVSGGNNNLQSLMNRITSSFWTNTSNDLLLAPWANQLYSTNDQRLKSFSNTPYLGTGSFPVTGLKRRIGPFTSQVPQGVYLPDVELMQAECEARIGSQDAAKAILLSFRQKRMPQAEAVLPTMDKNALIKFIIEERIREFALYGWRWLDMRRLSNDPLFKDKIYEHYLYNAQTGQALETITLPQQRLTLRLPRGVISANPGMENNP</sequence>
<evidence type="ECO:0000313" key="1">
    <source>
        <dbReference type="EMBL" id="MDR6783382.1"/>
    </source>
</evidence>
<keyword evidence="2" id="KW-1185">Reference proteome</keyword>
<gene>
    <name evidence="1" type="ORF">J2X78_001934</name>
</gene>
<proteinExistence type="predicted"/>
<reference evidence="1" key="1">
    <citation type="submission" date="2023-07" db="EMBL/GenBank/DDBJ databases">
        <title>Sorghum-associated microbial communities from plants grown in Nebraska, USA.</title>
        <authorList>
            <person name="Schachtman D."/>
        </authorList>
    </citation>
    <scope>NUCLEOTIDE SEQUENCE</scope>
    <source>
        <strain evidence="1">2697</strain>
    </source>
</reference>
<protein>
    <submittedName>
        <fullName evidence="1">Tetratricopeptide (TPR) repeat protein</fullName>
    </submittedName>
</protein>
<dbReference type="Proteomes" id="UP001246858">
    <property type="component" value="Unassembled WGS sequence"/>
</dbReference>
<name>A0ACC6KW47_9SPHI</name>
<dbReference type="EMBL" id="JAVDTF010000001">
    <property type="protein sequence ID" value="MDR6783382.1"/>
    <property type="molecule type" value="Genomic_DNA"/>
</dbReference>
<accession>A0ACC6KW47</accession>
<evidence type="ECO:0000313" key="2">
    <source>
        <dbReference type="Proteomes" id="UP001246858"/>
    </source>
</evidence>
<organism evidence="1 2">
    <name type="scientific">Pedobacter africanus</name>
    <dbReference type="NCBI Taxonomy" id="151894"/>
    <lineage>
        <taxon>Bacteria</taxon>
        <taxon>Pseudomonadati</taxon>
        <taxon>Bacteroidota</taxon>
        <taxon>Sphingobacteriia</taxon>
        <taxon>Sphingobacteriales</taxon>
        <taxon>Sphingobacteriaceae</taxon>
        <taxon>Pedobacter</taxon>
    </lineage>
</organism>